<sequence>MYCNELRQDWRFADHDIIGQNDAEEVIPTKRFAAMHRVPQPQGFRLTRKDDLLSFGDVADFRQKILLPTLTKHRFQLPGAVEIIFHRSFRPPGNDDDIRAPRRNGLLDAVCDDRPIYEGKHFFRRFLGRRKETRSQSGRGEKTFSDGRFQIESMFVHSLKNLPVG</sequence>
<comment type="caution">
    <text evidence="1">The sequence shown here is derived from an EMBL/GenBank/DDBJ whole genome shotgun (WGS) entry which is preliminary data.</text>
</comment>
<accession>A0A645IE94</accession>
<protein>
    <submittedName>
        <fullName evidence="1">Uncharacterized protein</fullName>
    </submittedName>
</protein>
<dbReference type="AlphaFoldDB" id="A0A645IE94"/>
<dbReference type="EMBL" id="VSSQ01111396">
    <property type="protein sequence ID" value="MPN48769.1"/>
    <property type="molecule type" value="Genomic_DNA"/>
</dbReference>
<reference evidence="1" key="1">
    <citation type="submission" date="2019-08" db="EMBL/GenBank/DDBJ databases">
        <authorList>
            <person name="Kucharzyk K."/>
            <person name="Murdoch R.W."/>
            <person name="Higgins S."/>
            <person name="Loffler F."/>
        </authorList>
    </citation>
    <scope>NUCLEOTIDE SEQUENCE</scope>
</reference>
<evidence type="ECO:0000313" key="1">
    <source>
        <dbReference type="EMBL" id="MPN48769.1"/>
    </source>
</evidence>
<organism evidence="1">
    <name type="scientific">bioreactor metagenome</name>
    <dbReference type="NCBI Taxonomy" id="1076179"/>
    <lineage>
        <taxon>unclassified sequences</taxon>
        <taxon>metagenomes</taxon>
        <taxon>ecological metagenomes</taxon>
    </lineage>
</organism>
<name>A0A645IE94_9ZZZZ</name>
<gene>
    <name evidence="1" type="ORF">SDC9_196381</name>
</gene>
<proteinExistence type="predicted"/>